<organism evidence="1 2">
    <name type="scientific">Colocasia esculenta</name>
    <name type="common">Wild taro</name>
    <name type="synonym">Arum esculentum</name>
    <dbReference type="NCBI Taxonomy" id="4460"/>
    <lineage>
        <taxon>Eukaryota</taxon>
        <taxon>Viridiplantae</taxon>
        <taxon>Streptophyta</taxon>
        <taxon>Embryophyta</taxon>
        <taxon>Tracheophyta</taxon>
        <taxon>Spermatophyta</taxon>
        <taxon>Magnoliopsida</taxon>
        <taxon>Liliopsida</taxon>
        <taxon>Araceae</taxon>
        <taxon>Aroideae</taxon>
        <taxon>Colocasieae</taxon>
        <taxon>Colocasia</taxon>
    </lineage>
</organism>
<sequence length="164" mass="18868">MHTLYLGTPKESSIFTGSGVLEVNAQRYSEGFLLTPLAGHETDQVKHLRQMYVDSQEVAVDSYCPPRTNSWDLNTICRQVRNICRHILLVFALSGFWKQEPYRHNSGVAQSERAPLRFLLTPLVGHETDQVKHLRQMYVDNQEVAVDSYCPPRTNSWDLNTMCR</sequence>
<gene>
    <name evidence="1" type="ORF">Taro_046591</name>
</gene>
<protein>
    <submittedName>
        <fullName evidence="1">Uncharacterized protein</fullName>
    </submittedName>
</protein>
<keyword evidence="2" id="KW-1185">Reference proteome</keyword>
<dbReference type="EMBL" id="NMUH01005773">
    <property type="protein sequence ID" value="MQM13665.1"/>
    <property type="molecule type" value="Genomic_DNA"/>
</dbReference>
<evidence type="ECO:0000313" key="1">
    <source>
        <dbReference type="EMBL" id="MQM13665.1"/>
    </source>
</evidence>
<comment type="caution">
    <text evidence="1">The sequence shown here is derived from an EMBL/GenBank/DDBJ whole genome shotgun (WGS) entry which is preliminary data.</text>
</comment>
<dbReference type="AlphaFoldDB" id="A0A843X5S2"/>
<reference evidence="1" key="1">
    <citation type="submission" date="2017-07" db="EMBL/GenBank/DDBJ databases">
        <title>Taro Niue Genome Assembly and Annotation.</title>
        <authorList>
            <person name="Atibalentja N."/>
            <person name="Keating K."/>
            <person name="Fields C.J."/>
        </authorList>
    </citation>
    <scope>NUCLEOTIDE SEQUENCE</scope>
    <source>
        <strain evidence="1">Niue_2</strain>
        <tissue evidence="1">Leaf</tissue>
    </source>
</reference>
<dbReference type="Proteomes" id="UP000652761">
    <property type="component" value="Unassembled WGS sequence"/>
</dbReference>
<proteinExistence type="predicted"/>
<name>A0A843X5S2_COLES</name>
<accession>A0A843X5S2</accession>
<evidence type="ECO:0000313" key="2">
    <source>
        <dbReference type="Proteomes" id="UP000652761"/>
    </source>
</evidence>